<dbReference type="Proteomes" id="UP000284508">
    <property type="component" value="Unassembled WGS sequence"/>
</dbReference>
<feature type="domain" description="IrrE N-terminal-like" evidence="1">
    <location>
        <begin position="28"/>
        <end position="155"/>
    </location>
</feature>
<evidence type="ECO:0000313" key="3">
    <source>
        <dbReference type="EMBL" id="EFM1444277.1"/>
    </source>
</evidence>
<dbReference type="Proteomes" id="UP000519182">
    <property type="component" value="Unassembled WGS sequence"/>
</dbReference>
<evidence type="ECO:0000313" key="5">
    <source>
        <dbReference type="EMBL" id="RIB38643.1"/>
    </source>
</evidence>
<evidence type="ECO:0000313" key="9">
    <source>
        <dbReference type="Proteomes" id="UP000519182"/>
    </source>
</evidence>
<evidence type="ECO:0000313" key="2">
    <source>
        <dbReference type="EMBL" id="AXO09576.1"/>
    </source>
</evidence>
<evidence type="ECO:0000313" key="7">
    <source>
        <dbReference type="Proteomes" id="UP000284508"/>
    </source>
</evidence>
<dbReference type="EMBL" id="BFIH01000025">
    <property type="protein sequence ID" value="GCO16712.1"/>
    <property type="molecule type" value="Genomic_DNA"/>
</dbReference>
<organism evidence="4 8">
    <name type="scientific">Escherichia coli</name>
    <dbReference type="NCBI Taxonomy" id="562"/>
    <lineage>
        <taxon>Bacteria</taxon>
        <taxon>Pseudomonadati</taxon>
        <taxon>Pseudomonadota</taxon>
        <taxon>Gammaproteobacteria</taxon>
        <taxon>Enterobacterales</taxon>
        <taxon>Enterobacteriaceae</taxon>
        <taxon>Escherichia</taxon>
    </lineage>
</organism>
<dbReference type="PANTHER" id="PTHR43236:SF1">
    <property type="entry name" value="BLL7220 PROTEIN"/>
    <property type="match status" value="1"/>
</dbReference>
<dbReference type="AlphaFoldDB" id="A0A2B7M0F4"/>
<dbReference type="EMBL" id="CP031546">
    <property type="protein sequence ID" value="AXO09576.1"/>
    <property type="molecule type" value="Genomic_DNA"/>
</dbReference>
<dbReference type="Proteomes" id="UP000300926">
    <property type="component" value="Unassembled WGS sequence"/>
</dbReference>
<evidence type="ECO:0000259" key="1">
    <source>
        <dbReference type="Pfam" id="PF06114"/>
    </source>
</evidence>
<gene>
    <name evidence="5" type="ORF">D3C88_28075</name>
    <name evidence="2" type="ORF">DS732_26305</name>
    <name evidence="4" type="ORF">ExPECSC038_00856</name>
    <name evidence="3" type="ORF">HEP34_000553</name>
</gene>
<dbReference type="InterPro" id="IPR052345">
    <property type="entry name" value="Rad_response_metalloprotease"/>
</dbReference>
<dbReference type="Proteomes" id="UP000256244">
    <property type="component" value="Chromosome"/>
</dbReference>
<dbReference type="EMBL" id="QXHA01001727">
    <property type="protein sequence ID" value="RIB38643.1"/>
    <property type="molecule type" value="Genomic_DNA"/>
</dbReference>
<reference evidence="5 7" key="1">
    <citation type="journal article" date="2018" name="BMC Microbiol.">
        <title>Genome sequencing of strains of the most prevalent clonal group of O1:K1:H7 Escherichia coli that causes neonatal meningitis in France.</title>
        <authorList>
            <person name="Geslain G."/>
            <person name="Birgy A."/>
            <person name="Adiba S."/>
            <person name="Magnan M."/>
            <person name="Courroux C."/>
            <person name="Levy C."/>
            <person name="Cohen R."/>
            <person name="Bidet P."/>
            <person name="Bonacorsi S."/>
        </authorList>
    </citation>
    <scope>NUCLEOTIDE SEQUENCE [LARGE SCALE GENOMIC DNA]</scope>
    <source>
        <strain evidence="5 7">S308</strain>
    </source>
</reference>
<evidence type="ECO:0000313" key="8">
    <source>
        <dbReference type="Proteomes" id="UP000300926"/>
    </source>
</evidence>
<dbReference type="EMBL" id="AATJYL010000003">
    <property type="protein sequence ID" value="EFM1444277.1"/>
    <property type="molecule type" value="Genomic_DNA"/>
</dbReference>
<dbReference type="RefSeq" id="WP_000072645.1">
    <property type="nucleotide sequence ID" value="NZ_BFGU01000158.1"/>
</dbReference>
<proteinExistence type="predicted"/>
<dbReference type="InterPro" id="IPR010359">
    <property type="entry name" value="IrrE_HExxH"/>
</dbReference>
<evidence type="ECO:0000313" key="6">
    <source>
        <dbReference type="Proteomes" id="UP000256244"/>
    </source>
</evidence>
<dbReference type="PANTHER" id="PTHR43236">
    <property type="entry name" value="ANTITOXIN HIGA1"/>
    <property type="match status" value="1"/>
</dbReference>
<name>A0A2B7M0F4_ECOLX</name>
<accession>A0A2B7M0F4</accession>
<reference evidence="4 8" key="2">
    <citation type="submission" date="2018-04" db="EMBL/GenBank/DDBJ databases">
        <title>Large scale genomics of bovine and human commensal E. coli to reveal the emerging process of EHEC.</title>
        <authorList>
            <person name="Arimizu Y."/>
            <person name="Ogura Y."/>
        </authorList>
    </citation>
    <scope>NUCLEOTIDE SEQUENCE [LARGE SCALE GENOMIC DNA]</scope>
    <source>
        <strain evidence="4 8">ECSC038</strain>
    </source>
</reference>
<dbReference type="Pfam" id="PF06114">
    <property type="entry name" value="Peptidase_M78"/>
    <property type="match status" value="1"/>
</dbReference>
<reference evidence="3 9" key="4">
    <citation type="submission" date="2020-04" db="EMBL/GenBank/DDBJ databases">
        <authorList>
            <consortium name="GenomeTrakr network: Whole genome sequencing for foodborne pathogen traceback"/>
        </authorList>
    </citation>
    <scope>NUCLEOTIDE SEQUENCE [LARGE SCALE GENOMIC DNA]</scope>
    <source>
        <strain evidence="3 9">PSU-2464</strain>
    </source>
</reference>
<sequence>MSNTSAHALLKDIWGDRKFPVDPVWIANELGLDVVETTLDDDVSGALLKEPEQDPVIILNRNDSNVRKRFTCAHELGHYVKRTENGQPLEYEFVDYRGKLASQGVDSEEIFANNFAACLLMPEKEVRRLNNAGYAPVMMASYFGVSDDAIRYRLKNLGLR</sequence>
<reference evidence="2 6" key="3">
    <citation type="submission" date="2018-08" db="EMBL/GenBank/DDBJ databases">
        <title>Complete genome sequencing and genomic characterization of five Escherichia coli strains co-producing MCR-1 and ESBLs from different origins in China.</title>
        <authorList>
            <person name="Bai L."/>
        </authorList>
    </citation>
    <scope>NUCLEOTIDE SEQUENCE [LARGE SCALE GENOMIC DNA]</scope>
    <source>
        <strain evidence="6">cq9</strain>
        <strain evidence="2">Cq9</strain>
    </source>
</reference>
<dbReference type="Gene3D" id="1.10.10.2910">
    <property type="match status" value="1"/>
</dbReference>
<evidence type="ECO:0000313" key="4">
    <source>
        <dbReference type="EMBL" id="GCO16712.1"/>
    </source>
</evidence>
<protein>
    <submittedName>
        <fullName evidence="2">ImmA/IrrE family metallo-endopeptidase</fullName>
    </submittedName>
</protein>